<accession>A0A699ZFE2</accession>
<dbReference type="EMBL" id="BLLF01001797">
    <property type="protein sequence ID" value="GFH21283.1"/>
    <property type="molecule type" value="Genomic_DNA"/>
</dbReference>
<organism evidence="1 2">
    <name type="scientific">Haematococcus lacustris</name>
    <name type="common">Green alga</name>
    <name type="synonym">Haematococcus pluvialis</name>
    <dbReference type="NCBI Taxonomy" id="44745"/>
    <lineage>
        <taxon>Eukaryota</taxon>
        <taxon>Viridiplantae</taxon>
        <taxon>Chlorophyta</taxon>
        <taxon>core chlorophytes</taxon>
        <taxon>Chlorophyceae</taxon>
        <taxon>CS clade</taxon>
        <taxon>Chlamydomonadales</taxon>
        <taxon>Haematococcaceae</taxon>
        <taxon>Haematococcus</taxon>
    </lineage>
</organism>
<name>A0A699ZFE2_HAELA</name>
<keyword evidence="2" id="KW-1185">Reference proteome</keyword>
<gene>
    <name evidence="1" type="ORF">HaLaN_18552</name>
</gene>
<reference evidence="1 2" key="1">
    <citation type="submission" date="2020-02" db="EMBL/GenBank/DDBJ databases">
        <title>Draft genome sequence of Haematococcus lacustris strain NIES-144.</title>
        <authorList>
            <person name="Morimoto D."/>
            <person name="Nakagawa S."/>
            <person name="Yoshida T."/>
            <person name="Sawayama S."/>
        </authorList>
    </citation>
    <scope>NUCLEOTIDE SEQUENCE [LARGE SCALE GENOMIC DNA]</scope>
    <source>
        <strain evidence="1 2">NIES-144</strain>
    </source>
</reference>
<proteinExistence type="predicted"/>
<sequence>MPWTTKRSIATPSVQVKLLFDYFAVQSTRFKHILYSFEVSRGQKTTHALPGPRESKDRVRVGQIRMWRLERREYVVWCTTTIETPARGKHVQNLNQ</sequence>
<evidence type="ECO:0000313" key="1">
    <source>
        <dbReference type="EMBL" id="GFH21283.1"/>
    </source>
</evidence>
<dbReference type="AlphaFoldDB" id="A0A699ZFE2"/>
<protein>
    <submittedName>
        <fullName evidence="1">Uncharacterized protein</fullName>
    </submittedName>
</protein>
<comment type="caution">
    <text evidence="1">The sequence shown here is derived from an EMBL/GenBank/DDBJ whole genome shotgun (WGS) entry which is preliminary data.</text>
</comment>
<dbReference type="Proteomes" id="UP000485058">
    <property type="component" value="Unassembled WGS sequence"/>
</dbReference>
<evidence type="ECO:0000313" key="2">
    <source>
        <dbReference type="Proteomes" id="UP000485058"/>
    </source>
</evidence>